<evidence type="ECO:0000313" key="2">
    <source>
        <dbReference type="Proteomes" id="UP000324800"/>
    </source>
</evidence>
<evidence type="ECO:0000313" key="1">
    <source>
        <dbReference type="EMBL" id="KAA6403817.1"/>
    </source>
</evidence>
<dbReference type="EMBL" id="SNRW01000056">
    <property type="protein sequence ID" value="KAA6403817.1"/>
    <property type="molecule type" value="Genomic_DNA"/>
</dbReference>
<dbReference type="Proteomes" id="UP000324800">
    <property type="component" value="Unassembled WGS sequence"/>
</dbReference>
<name>A0A5J4X9E4_9EUKA</name>
<proteinExistence type="predicted"/>
<accession>A0A5J4X9E4</accession>
<comment type="caution">
    <text evidence="1">The sequence shown here is derived from an EMBL/GenBank/DDBJ whole genome shotgun (WGS) entry which is preliminary data.</text>
</comment>
<sequence length="226" mass="24834">MHYRSTSGIAFIPITDEDNLNKATEDDALLLLKADKSDTYSKYETDIILDTKADKSELIDSYSKTKDDVLLLLKANIADLTNYVDLNSAQIISGQKQFSVIGVSSILKQGKNDASILFVGGGDMLVSSLLTQPQLQEVRYIATGKSKAYVFSTQGELNDWMAVQDNVAKLHILDNLYIADKEVTDYWWDDSDIKVLETEISDMSNVITTLGTSTGGGNAITDISID</sequence>
<protein>
    <submittedName>
        <fullName evidence="1">Uncharacterized protein</fullName>
    </submittedName>
</protein>
<dbReference type="AlphaFoldDB" id="A0A5J4X9E4"/>
<reference evidence="1 2" key="1">
    <citation type="submission" date="2019-03" db="EMBL/GenBank/DDBJ databases">
        <title>Single cell metagenomics reveals metabolic interactions within the superorganism composed of flagellate Streblomastix strix and complex community of Bacteroidetes bacteria on its surface.</title>
        <authorList>
            <person name="Treitli S.C."/>
            <person name="Kolisko M."/>
            <person name="Husnik F."/>
            <person name="Keeling P."/>
            <person name="Hampl V."/>
        </authorList>
    </citation>
    <scope>NUCLEOTIDE SEQUENCE [LARGE SCALE GENOMIC DNA]</scope>
    <source>
        <strain evidence="1">ST1C</strain>
    </source>
</reference>
<gene>
    <name evidence="1" type="ORF">EZS28_000652</name>
</gene>
<organism evidence="1 2">
    <name type="scientific">Streblomastix strix</name>
    <dbReference type="NCBI Taxonomy" id="222440"/>
    <lineage>
        <taxon>Eukaryota</taxon>
        <taxon>Metamonada</taxon>
        <taxon>Preaxostyla</taxon>
        <taxon>Oxymonadida</taxon>
        <taxon>Streblomastigidae</taxon>
        <taxon>Streblomastix</taxon>
    </lineage>
</organism>